<reference evidence="1 2" key="1">
    <citation type="journal article" date="2019" name="Commun. Biol.">
        <title>The bagworm genome reveals a unique fibroin gene that provides high tensile strength.</title>
        <authorList>
            <person name="Kono N."/>
            <person name="Nakamura H."/>
            <person name="Ohtoshi R."/>
            <person name="Tomita M."/>
            <person name="Numata K."/>
            <person name="Arakawa K."/>
        </authorList>
    </citation>
    <scope>NUCLEOTIDE SEQUENCE [LARGE SCALE GENOMIC DNA]</scope>
</reference>
<accession>A0A4C1W9I9</accession>
<dbReference type="AlphaFoldDB" id="A0A4C1W9I9"/>
<gene>
    <name evidence="1" type="ORF">EVAR_10773_1</name>
</gene>
<keyword evidence="2" id="KW-1185">Reference proteome</keyword>
<dbReference type="OrthoDB" id="411823at2759"/>
<comment type="caution">
    <text evidence="1">The sequence shown here is derived from an EMBL/GenBank/DDBJ whole genome shotgun (WGS) entry which is preliminary data.</text>
</comment>
<protein>
    <submittedName>
        <fullName evidence="1">Uncharacterized protein</fullName>
    </submittedName>
</protein>
<name>A0A4C1W9I9_EUMVA</name>
<evidence type="ECO:0000313" key="2">
    <source>
        <dbReference type="Proteomes" id="UP000299102"/>
    </source>
</evidence>
<organism evidence="1 2">
    <name type="scientific">Eumeta variegata</name>
    <name type="common">Bagworm moth</name>
    <name type="synonym">Eumeta japonica</name>
    <dbReference type="NCBI Taxonomy" id="151549"/>
    <lineage>
        <taxon>Eukaryota</taxon>
        <taxon>Metazoa</taxon>
        <taxon>Ecdysozoa</taxon>
        <taxon>Arthropoda</taxon>
        <taxon>Hexapoda</taxon>
        <taxon>Insecta</taxon>
        <taxon>Pterygota</taxon>
        <taxon>Neoptera</taxon>
        <taxon>Endopterygota</taxon>
        <taxon>Lepidoptera</taxon>
        <taxon>Glossata</taxon>
        <taxon>Ditrysia</taxon>
        <taxon>Tineoidea</taxon>
        <taxon>Psychidae</taxon>
        <taxon>Oiketicinae</taxon>
        <taxon>Eumeta</taxon>
    </lineage>
</organism>
<proteinExistence type="predicted"/>
<dbReference type="Proteomes" id="UP000299102">
    <property type="component" value="Unassembled WGS sequence"/>
</dbReference>
<evidence type="ECO:0000313" key="1">
    <source>
        <dbReference type="EMBL" id="GBP46805.1"/>
    </source>
</evidence>
<dbReference type="EMBL" id="BGZK01000489">
    <property type="protein sequence ID" value="GBP46805.1"/>
    <property type="molecule type" value="Genomic_DNA"/>
</dbReference>
<sequence length="106" mass="11691">MSIFPGLVVLLKGSTFKTSMKRKVFDAIFLVEGGGKKCTIGRTKNKTILLFSWEKKTPVSQACSLLSSLGEPSSEGDDHTSHYKCGSDVGCRCNSRPEKSWIDWDT</sequence>